<keyword evidence="1" id="KW-0812">Transmembrane</keyword>
<evidence type="ECO:0000313" key="3">
    <source>
        <dbReference type="EMBL" id="NDW47100.1"/>
    </source>
</evidence>
<dbReference type="SUPFAM" id="SSF103481">
    <property type="entry name" value="Multidrug resistance efflux transporter EmrE"/>
    <property type="match status" value="2"/>
</dbReference>
<feature type="transmembrane region" description="Helical" evidence="1">
    <location>
        <begin position="253"/>
        <end position="271"/>
    </location>
</feature>
<dbReference type="Pfam" id="PF00892">
    <property type="entry name" value="EamA"/>
    <property type="match status" value="2"/>
</dbReference>
<proteinExistence type="predicted"/>
<feature type="transmembrane region" description="Helical" evidence="1">
    <location>
        <begin position="140"/>
        <end position="159"/>
    </location>
</feature>
<feature type="transmembrane region" description="Helical" evidence="1">
    <location>
        <begin position="196"/>
        <end position="217"/>
    </location>
</feature>
<feature type="transmembrane region" description="Helical" evidence="1">
    <location>
        <begin position="171"/>
        <end position="190"/>
    </location>
</feature>
<feature type="transmembrane region" description="Helical" evidence="1">
    <location>
        <begin position="224"/>
        <end position="247"/>
    </location>
</feature>
<feature type="domain" description="EamA" evidence="2">
    <location>
        <begin position="3"/>
        <end position="131"/>
    </location>
</feature>
<feature type="domain" description="EamA" evidence="2">
    <location>
        <begin position="140"/>
        <end position="270"/>
    </location>
</feature>
<dbReference type="PANTHER" id="PTHR22911:SF135">
    <property type="entry name" value="BLR4310 PROTEIN"/>
    <property type="match status" value="1"/>
</dbReference>
<feature type="transmembrane region" description="Helical" evidence="1">
    <location>
        <begin position="61"/>
        <end position="83"/>
    </location>
</feature>
<reference evidence="3" key="1">
    <citation type="submission" date="2020-02" db="EMBL/GenBank/DDBJ databases">
        <title>Delineation of the pyrene-degrading pathway in Roseobacter clade bacteria by genomic analysis.</title>
        <authorList>
            <person name="Zhou H."/>
            <person name="Wang H."/>
        </authorList>
    </citation>
    <scope>NUCLEOTIDE SEQUENCE</scope>
    <source>
        <strain evidence="3">PrR005</strain>
    </source>
</reference>
<dbReference type="PANTHER" id="PTHR22911">
    <property type="entry name" value="ACYL-MALONYL CONDENSING ENZYME-RELATED"/>
    <property type="match status" value="1"/>
</dbReference>
<keyword evidence="1" id="KW-0472">Membrane</keyword>
<protein>
    <submittedName>
        <fullName evidence="3">DMT family transporter</fullName>
    </submittedName>
</protein>
<comment type="caution">
    <text evidence="3">The sequence shown here is derived from an EMBL/GenBank/DDBJ whole genome shotgun (WGS) entry which is preliminary data.</text>
</comment>
<evidence type="ECO:0000259" key="2">
    <source>
        <dbReference type="Pfam" id="PF00892"/>
    </source>
</evidence>
<dbReference type="EMBL" id="JAAGOX010000053">
    <property type="protein sequence ID" value="NDW47100.1"/>
    <property type="molecule type" value="Genomic_DNA"/>
</dbReference>
<keyword evidence="1" id="KW-1133">Transmembrane helix</keyword>
<accession>A0A6B2NVJ7</accession>
<dbReference type="RefSeq" id="WP_164132268.1">
    <property type="nucleotide sequence ID" value="NZ_JAAGOX010000053.1"/>
</dbReference>
<dbReference type="AlphaFoldDB" id="A0A6B2NVJ7"/>
<organism evidence="3">
    <name type="scientific">Ruegeria sp. PrR005</name>
    <dbReference type="NCBI Taxonomy" id="2706882"/>
    <lineage>
        <taxon>Bacteria</taxon>
        <taxon>Pseudomonadati</taxon>
        <taxon>Pseudomonadota</taxon>
        <taxon>Alphaproteobacteria</taxon>
        <taxon>Rhodobacterales</taxon>
        <taxon>Roseobacteraceae</taxon>
        <taxon>Ruegeria</taxon>
    </lineage>
</organism>
<evidence type="ECO:0000256" key="1">
    <source>
        <dbReference type="SAM" id="Phobius"/>
    </source>
</evidence>
<name>A0A6B2NVJ7_9RHOB</name>
<sequence length="303" mass="32385">MGLAFAGFAVFATHDALIKALGESYSVFQIIFFATLFSFVPLTVTVLTDRKIDTFRPNNPGLVLFRSALMVTSMATAFYAFATLPLTEVYSLLFTFPLLVTALSVPLLGEKVRMQRWAAVAVGLVGVLIVLRPGMTALSLGHFAALTAATASALATILVRKIGNSERSAVLILYPMLVGVLIMGALQPLVYRPPSLSHLSMMALVGLLSVCAQHLIIQAYRAAPAAVVAPIQYSQILWATTFGMVFFGETPDRWVAVGAGIIIASGMFVVWRESRANVSARSPVLKTANLRPDAGPSPAPKSL</sequence>
<dbReference type="GO" id="GO:0016020">
    <property type="term" value="C:membrane"/>
    <property type="evidence" value="ECO:0007669"/>
    <property type="project" value="InterPro"/>
</dbReference>
<feature type="transmembrane region" description="Helical" evidence="1">
    <location>
        <begin position="30"/>
        <end position="49"/>
    </location>
</feature>
<feature type="transmembrane region" description="Helical" evidence="1">
    <location>
        <begin position="89"/>
        <end position="109"/>
    </location>
</feature>
<feature type="transmembrane region" description="Helical" evidence="1">
    <location>
        <begin position="116"/>
        <end position="134"/>
    </location>
</feature>
<dbReference type="InterPro" id="IPR000620">
    <property type="entry name" value="EamA_dom"/>
</dbReference>
<dbReference type="InterPro" id="IPR037185">
    <property type="entry name" value="EmrE-like"/>
</dbReference>
<gene>
    <name evidence="3" type="ORF">G0P99_19310</name>
</gene>